<name>A0A152A6G8_TIELA</name>
<reference evidence="1 2" key="1">
    <citation type="submission" date="2015-12" db="EMBL/GenBank/DDBJ databases">
        <title>Dictyostelia acquired genes for synthesis and detection of signals that induce cell-type specialization by lateral gene transfer from prokaryotes.</title>
        <authorList>
            <person name="Gloeckner G."/>
            <person name="Schaap P."/>
        </authorList>
    </citation>
    <scope>NUCLEOTIDE SEQUENCE [LARGE SCALE GENOMIC DNA]</scope>
    <source>
        <strain evidence="1 2">TK</strain>
    </source>
</reference>
<organism evidence="1 2">
    <name type="scientific">Tieghemostelium lacteum</name>
    <name type="common">Slime mold</name>
    <name type="synonym">Dictyostelium lacteum</name>
    <dbReference type="NCBI Taxonomy" id="361077"/>
    <lineage>
        <taxon>Eukaryota</taxon>
        <taxon>Amoebozoa</taxon>
        <taxon>Evosea</taxon>
        <taxon>Eumycetozoa</taxon>
        <taxon>Dictyostelia</taxon>
        <taxon>Dictyosteliales</taxon>
        <taxon>Raperosteliaceae</taxon>
        <taxon>Tieghemostelium</taxon>
    </lineage>
</organism>
<accession>A0A152A6G8</accession>
<dbReference type="Proteomes" id="UP000076078">
    <property type="component" value="Unassembled WGS sequence"/>
</dbReference>
<keyword evidence="2" id="KW-1185">Reference proteome</keyword>
<dbReference type="EMBL" id="LODT01000006">
    <property type="protein sequence ID" value="KYR01695.1"/>
    <property type="molecule type" value="Genomic_DNA"/>
</dbReference>
<gene>
    <name evidence="1" type="ORF">DLAC_01699</name>
</gene>
<sequence>MFNLSLVCREWNNIISKIMVLEYYISNNKGYAEDIKMKHKEVYKFYLILGSDTIEQYTKPESISLDPYIEMLEIIHPDLLESPIRPMNLTLLKFTIRADSLDMIEMALSNPLLLSKVTFLSIGFQLNTGQSDNKQFQFSNLKSLFTEKTLENVQQVKLYGNNPVDITDFQVLSRFKFMSILFLYKLTIPNEGFISVLSELEHLNTLNSIDCIYYDIDNKENQNRIFYIAIAKSKSIRLCTFLCKYSLPDTQSLAKCLNSNTSLISLEIYAKVKGTEVFVNSPLKISNQTIEYIKLSCDMAPNFYTYWSTPSNLKRLELDLEKMKPEDIPTHLDYLKEFHFNCIEISVIMKHIDHVNLLTTLELPNLKSISINNRCLSEQPPQYLVPFLISHTTISRIWIKFIEFPDILEILTHCGNQMETIAIDILKGWDMDIITNELINNMKIRTISIQTILSDSRETLSEFMLYIIKLINSNNRIHIIRIPSPHSTSIVSDEVLDSLIKALNVNIQNLDKVILDSRNKTVNDILNRFLLNNIE</sequence>
<dbReference type="InParanoid" id="A0A152A6G8"/>
<dbReference type="AlphaFoldDB" id="A0A152A6G8"/>
<protein>
    <recommendedName>
        <fullName evidence="3">F-box domain-containing protein</fullName>
    </recommendedName>
</protein>
<proteinExistence type="predicted"/>
<evidence type="ECO:0000313" key="2">
    <source>
        <dbReference type="Proteomes" id="UP000076078"/>
    </source>
</evidence>
<evidence type="ECO:0008006" key="3">
    <source>
        <dbReference type="Google" id="ProtNLM"/>
    </source>
</evidence>
<comment type="caution">
    <text evidence="1">The sequence shown here is derived from an EMBL/GenBank/DDBJ whole genome shotgun (WGS) entry which is preliminary data.</text>
</comment>
<evidence type="ECO:0000313" key="1">
    <source>
        <dbReference type="EMBL" id="KYR01695.1"/>
    </source>
</evidence>